<evidence type="ECO:0000256" key="1">
    <source>
        <dbReference type="SAM" id="MobiDB-lite"/>
    </source>
</evidence>
<feature type="region of interest" description="Disordered" evidence="1">
    <location>
        <begin position="398"/>
        <end position="500"/>
    </location>
</feature>
<organism evidence="2">
    <name type="scientific">Oryza sativa subsp. japonica</name>
    <name type="common">Rice</name>
    <dbReference type="NCBI Taxonomy" id="39947"/>
    <lineage>
        <taxon>Eukaryota</taxon>
        <taxon>Viridiplantae</taxon>
        <taxon>Streptophyta</taxon>
        <taxon>Embryophyta</taxon>
        <taxon>Tracheophyta</taxon>
        <taxon>Spermatophyta</taxon>
        <taxon>Magnoliopsida</taxon>
        <taxon>Liliopsida</taxon>
        <taxon>Poales</taxon>
        <taxon>Poaceae</taxon>
        <taxon>BOP clade</taxon>
        <taxon>Oryzoideae</taxon>
        <taxon>Oryzeae</taxon>
        <taxon>Oryzinae</taxon>
        <taxon>Oryza</taxon>
        <taxon>Oryza sativa</taxon>
    </lineage>
</organism>
<feature type="compositionally biased region" description="Low complexity" evidence="1">
    <location>
        <begin position="431"/>
        <end position="446"/>
    </location>
</feature>
<feature type="compositionally biased region" description="Basic and acidic residues" evidence="1">
    <location>
        <begin position="465"/>
        <end position="493"/>
    </location>
</feature>
<feature type="compositionally biased region" description="Polar residues" evidence="1">
    <location>
        <begin position="297"/>
        <end position="306"/>
    </location>
</feature>
<feature type="region of interest" description="Disordered" evidence="1">
    <location>
        <begin position="271"/>
        <end position="379"/>
    </location>
</feature>
<gene>
    <name evidence="2" type="ORF">OSJNBa0079E14.13</name>
</gene>
<name>Q6UU52_ORYSJ</name>
<feature type="compositionally biased region" description="Gly residues" evidence="1">
    <location>
        <begin position="447"/>
        <end position="461"/>
    </location>
</feature>
<evidence type="ECO:0000313" key="2">
    <source>
        <dbReference type="EMBL" id="AAQ56522.1"/>
    </source>
</evidence>
<dbReference type="EMBL" id="AY360392">
    <property type="protein sequence ID" value="AAQ56522.1"/>
    <property type="molecule type" value="Genomic_DNA"/>
</dbReference>
<feature type="compositionally biased region" description="Pro residues" evidence="1">
    <location>
        <begin position="279"/>
        <end position="293"/>
    </location>
</feature>
<protein>
    <submittedName>
        <fullName evidence="2">Uncharacterized protein</fullName>
    </submittedName>
</protein>
<feature type="region of interest" description="Disordered" evidence="1">
    <location>
        <begin position="146"/>
        <end position="168"/>
    </location>
</feature>
<accession>Q6UU52</accession>
<reference evidence="2" key="1">
    <citation type="journal article" date="2004" name="Nat. Genet.">
        <title>Sequencing of a rice centromere uncovers active genes.</title>
        <authorList>
            <person name="Nagaki K."/>
            <person name="Cheng Z."/>
            <person name="Ouyang S."/>
            <person name="Talbert P.B."/>
            <person name="Kim M."/>
            <person name="Jones K.M."/>
            <person name="Henikoff S."/>
            <person name="Buell C.R."/>
            <person name="Jiang J."/>
        </authorList>
    </citation>
    <scope>NUCLEOTIDE SEQUENCE</scope>
</reference>
<sequence>MVPPIAGNGRANRRCRLDRAPAGRAVASSSVAATSSTPACPPFREVTPGAAFPPSPSSFLRAGHLQPHLPPHPCTLRLRRLLPRPRSHLLSLGQPSVSRGKHRRRVLAGVQWRRHHFSVSGRLLFVAGAPTDVAVSSVDVAVPSSLPARPRRRPNFAGTPSSPRRPLLPPRRLVAPLHHHLHQCRSGVFHAVPSSAQPLLPAIIVSSSSPIVLVVDVPSVARLVVSRRRLRRRHRSGVVLVVLVPVQPLPAVLVASSPVPWAVPSCAAVNPAAGQPDTPADPTPSRPPSPPVPRKGSSYTSDQAVTHSRLWKWTSLTSSKGRGGAGKRAPPVSGTRAPVHRGPGPPRRSTAGPREPTARIGPKPIGRPRGGAAGARARHETGSAEPWCWAACGLRRQQPAAPNGGEQPEDGGAHGQWRCTRKGRGAGGGAHRACGPTRQSGRSPAAGRGGGAPRGGNGDGGSAAFREEEPAANGRRDLGKEMKRLGEGRELRCGGKRRPK</sequence>
<proteinExistence type="predicted"/>
<dbReference type="AlphaFoldDB" id="Q6UU52"/>